<gene>
    <name evidence="1" type="ORF">BDR25DRAFT_330548</name>
</gene>
<organism evidence="1 2">
    <name type="scientific">Lindgomyces ingoldianus</name>
    <dbReference type="NCBI Taxonomy" id="673940"/>
    <lineage>
        <taxon>Eukaryota</taxon>
        <taxon>Fungi</taxon>
        <taxon>Dikarya</taxon>
        <taxon>Ascomycota</taxon>
        <taxon>Pezizomycotina</taxon>
        <taxon>Dothideomycetes</taxon>
        <taxon>Pleosporomycetidae</taxon>
        <taxon>Pleosporales</taxon>
        <taxon>Lindgomycetaceae</taxon>
        <taxon>Lindgomyces</taxon>
    </lineage>
</organism>
<name>A0ACB6RHX5_9PLEO</name>
<comment type="caution">
    <text evidence="1">The sequence shown here is derived from an EMBL/GenBank/DDBJ whole genome shotgun (WGS) entry which is preliminary data.</text>
</comment>
<dbReference type="Proteomes" id="UP000799755">
    <property type="component" value="Unassembled WGS sequence"/>
</dbReference>
<keyword evidence="2" id="KW-1185">Reference proteome</keyword>
<evidence type="ECO:0000313" key="1">
    <source>
        <dbReference type="EMBL" id="KAF2477935.1"/>
    </source>
</evidence>
<dbReference type="EMBL" id="MU003492">
    <property type="protein sequence ID" value="KAF2477935.1"/>
    <property type="molecule type" value="Genomic_DNA"/>
</dbReference>
<accession>A0ACB6RHX5</accession>
<sequence>MAGLNFMDLSVDIKTLIVQHVIRPTDLKNLCLVCKQLHEISVRQLYHEVTLDVGSANDNKLGAFLNPRNIGLKHVRKLDLYLADVLDKCNQLQQAHFAIRMILELLPENILEKFSWHPWSPFSGENLILLYKKQKKMKWLEGIALDKEVLQQLEKIPDFDKVFENVKKLGLYPDSREVLDFCHLLVKKSPKVEKITLHASFEESDSPIPNRELNDSSTGPGLITSTMFSHMHPFAKCTPMALKEITLQKINLRYATESYCRLIDFRTVKSIRVFACPGADALFAELSKSTKLPEKLETLECKHDDNIENDGLGALDGFMCLVSGIKTLTIDLTLAKSLPAAAGIIRHGKTLQQLNVHASRIPDDCDEELVYDYSSFSQICKDCPLLEQISVAFPQTSILRNKSDSFTNFENCLGELPNLVTLNITTWPNNQPSSTKMPRKVYEHLLQGMAQLGFEKSVLHATLHNRTSKLAIIAFGSSDKVYDREDSQNQIIFVKGRQVDPLGNEKSTAIQIGWCLRKFVDAGPKNSSPTPRPHRPRHIVGTSSMSQQYPPPPSDDTHYAPIYPATPNTQLFPKIENLSHVLQQQAQQAHQASHALSDHQHNHASPHVGDSQSKPNRLRKACDSCSIRKVKCDESGPPCRACAALDIPCTFDRPSRRRGPPNRHAEAIKKKRRVGDGEPGSGPSTPASPTNAAHALAQLSSHPPHLSAESICSLPTMNALIDDFFTYIHPLCPFPHEPSFREAWERREDYSNPAFLALLASMIAVLVSSFPRKPRLHLKSQTRDQYPSHLSLVDKCREVCAQARGPGYLDRPNLNVYDACTSYFLGLTGAYIFQWRQLRLYFGECLTILRSLGLHKAHEQGYTYLGGIPGAVGSHGPNFEGSRDLKLDNITEQIGRRVFWTLFVGAKTMQQLGASFGELAILPSTPSEPLPPLPLEIDDPYVYPQDIMSQPPGVVSLITGFNTNVRIYNSYSTLSTAEMVFGVDELFDWDRQQKILEQSLQRCKQVLDGIPDVLQVQPKDSQHGKFGQRTQPYYPPMPEYVNVRDPTNVFNGMESQEARRHQQYEIQKANIYASHLSIRSHLVEKYFALLDKHSHARTQAALQGSPSMLTSGLDPQITDSSGIDGELLEKVMMEEREQVVKDVLVVLGSIDMVNMEPNGDSFTQKIRQIARTLLDVPKERRGSLALQQHQDYLYKFLDVLSKLERVSPEGSDPNTNGGELADEESELRHWADLRDYQLKFQEQGGIYGFS</sequence>
<proteinExistence type="predicted"/>
<evidence type="ECO:0000313" key="2">
    <source>
        <dbReference type="Proteomes" id="UP000799755"/>
    </source>
</evidence>
<reference evidence="1" key="1">
    <citation type="journal article" date="2020" name="Stud. Mycol.">
        <title>101 Dothideomycetes genomes: a test case for predicting lifestyles and emergence of pathogens.</title>
        <authorList>
            <person name="Haridas S."/>
            <person name="Albert R."/>
            <person name="Binder M."/>
            <person name="Bloem J."/>
            <person name="Labutti K."/>
            <person name="Salamov A."/>
            <person name="Andreopoulos B."/>
            <person name="Baker S."/>
            <person name="Barry K."/>
            <person name="Bills G."/>
            <person name="Bluhm B."/>
            <person name="Cannon C."/>
            <person name="Castanera R."/>
            <person name="Culley D."/>
            <person name="Daum C."/>
            <person name="Ezra D."/>
            <person name="Gonzalez J."/>
            <person name="Henrissat B."/>
            <person name="Kuo A."/>
            <person name="Liang C."/>
            <person name="Lipzen A."/>
            <person name="Lutzoni F."/>
            <person name="Magnuson J."/>
            <person name="Mondo S."/>
            <person name="Nolan M."/>
            <person name="Ohm R."/>
            <person name="Pangilinan J."/>
            <person name="Park H.-J."/>
            <person name="Ramirez L."/>
            <person name="Alfaro M."/>
            <person name="Sun H."/>
            <person name="Tritt A."/>
            <person name="Yoshinaga Y."/>
            <person name="Zwiers L.-H."/>
            <person name="Turgeon B."/>
            <person name="Goodwin S."/>
            <person name="Spatafora J."/>
            <person name="Crous P."/>
            <person name="Grigoriev I."/>
        </authorList>
    </citation>
    <scope>NUCLEOTIDE SEQUENCE</scope>
    <source>
        <strain evidence="1">ATCC 200398</strain>
    </source>
</reference>
<protein>
    <submittedName>
        <fullName evidence="1">Uncharacterized protein</fullName>
    </submittedName>
</protein>